<dbReference type="GO" id="GO:0051087">
    <property type="term" value="F:protein-folding chaperone binding"/>
    <property type="evidence" value="ECO:0007669"/>
    <property type="project" value="TreeGrafter"/>
</dbReference>
<dbReference type="RefSeq" id="WP_077587402.1">
    <property type="nucleotide sequence ID" value="NZ_MLAE01000089.1"/>
</dbReference>
<dbReference type="GO" id="GO:0036503">
    <property type="term" value="P:ERAD pathway"/>
    <property type="evidence" value="ECO:0007669"/>
    <property type="project" value="TreeGrafter"/>
</dbReference>
<gene>
    <name evidence="3" type="ORF">BKG96_10510</name>
</gene>
<name>A0A1V3KES2_9PAST</name>
<feature type="non-terminal residue" evidence="3">
    <location>
        <position position="1"/>
    </location>
</feature>
<dbReference type="PROSITE" id="PS50076">
    <property type="entry name" value="DNAJ_2"/>
    <property type="match status" value="1"/>
</dbReference>
<organism evidence="3 4">
    <name type="scientific">Rodentibacter caecimuris</name>
    <dbReference type="NCBI Taxonomy" id="1796644"/>
    <lineage>
        <taxon>Bacteria</taxon>
        <taxon>Pseudomonadati</taxon>
        <taxon>Pseudomonadota</taxon>
        <taxon>Gammaproteobacteria</taxon>
        <taxon>Pasteurellales</taxon>
        <taxon>Pasteurellaceae</taxon>
        <taxon>Rodentibacter</taxon>
    </lineage>
</organism>
<dbReference type="CDD" id="cd06257">
    <property type="entry name" value="DnaJ"/>
    <property type="match status" value="1"/>
</dbReference>
<accession>A0A1V3KES2</accession>
<dbReference type="SUPFAM" id="SSF46565">
    <property type="entry name" value="Chaperone J-domain"/>
    <property type="match status" value="1"/>
</dbReference>
<dbReference type="InterPro" id="IPR051948">
    <property type="entry name" value="Hsp70_co-chaperone_J-domain"/>
</dbReference>
<protein>
    <recommendedName>
        <fullName evidence="2">J domain-containing protein</fullName>
    </recommendedName>
</protein>
<dbReference type="Gene3D" id="1.10.287.110">
    <property type="entry name" value="DnaJ domain"/>
    <property type="match status" value="1"/>
</dbReference>
<proteinExistence type="predicted"/>
<dbReference type="PANTHER" id="PTHR44360:SF1">
    <property type="entry name" value="DNAJ HOMOLOG SUBFAMILY B MEMBER 9"/>
    <property type="match status" value="1"/>
</dbReference>
<dbReference type="InterPro" id="IPR036869">
    <property type="entry name" value="J_dom_sf"/>
</dbReference>
<sequence>KAIFQPKPIGDFIMNINEALNLLNLSQNVTKEEIKKAYKKMAIKYHPDRNPAGAEVMKAINAAFEFLSGLEGDTFTHTDTENAYNFAEELADIITELKKLQGVIIEVCGNWLWLSGETRNHKDALKKLGCFWAAKKLKWYYRPAEHKSRKHRKEWDSRNERRGGNSYRLNKREALGLPYFFRCASFGCHRNNQRTCGKAAGLRSFSV</sequence>
<dbReference type="Proteomes" id="UP000189114">
    <property type="component" value="Unassembled WGS sequence"/>
</dbReference>
<evidence type="ECO:0000313" key="4">
    <source>
        <dbReference type="Proteomes" id="UP000189114"/>
    </source>
</evidence>
<dbReference type="PANTHER" id="PTHR44360">
    <property type="entry name" value="DNAJ HOMOLOG SUBFAMILY B MEMBER 9"/>
    <property type="match status" value="1"/>
</dbReference>
<dbReference type="AlphaFoldDB" id="A0A1V3KES2"/>
<comment type="caution">
    <text evidence="3">The sequence shown here is derived from an EMBL/GenBank/DDBJ whole genome shotgun (WGS) entry which is preliminary data.</text>
</comment>
<reference evidence="4" key="1">
    <citation type="submission" date="2016-10" db="EMBL/GenBank/DDBJ databases">
        <title>Rodentibacter gen. nov. and new species.</title>
        <authorList>
            <person name="Christensen H."/>
        </authorList>
    </citation>
    <scope>NUCLEOTIDE SEQUENCE [LARGE SCALE GENOMIC DNA]</scope>
    <source>
        <strain evidence="4">Ppn152</strain>
    </source>
</reference>
<dbReference type="SMART" id="SM00271">
    <property type="entry name" value="DnaJ"/>
    <property type="match status" value="1"/>
</dbReference>
<dbReference type="Pfam" id="PF00226">
    <property type="entry name" value="DnaJ"/>
    <property type="match status" value="1"/>
</dbReference>
<dbReference type="GO" id="GO:0051787">
    <property type="term" value="F:misfolded protein binding"/>
    <property type="evidence" value="ECO:0007669"/>
    <property type="project" value="TreeGrafter"/>
</dbReference>
<dbReference type="InterPro" id="IPR001623">
    <property type="entry name" value="DnaJ_domain"/>
</dbReference>
<keyword evidence="1" id="KW-0143">Chaperone</keyword>
<evidence type="ECO:0000259" key="2">
    <source>
        <dbReference type="PROSITE" id="PS50076"/>
    </source>
</evidence>
<dbReference type="EMBL" id="MLAE01000089">
    <property type="protein sequence ID" value="OOF75682.1"/>
    <property type="molecule type" value="Genomic_DNA"/>
</dbReference>
<dbReference type="PRINTS" id="PR00625">
    <property type="entry name" value="JDOMAIN"/>
</dbReference>
<evidence type="ECO:0000313" key="3">
    <source>
        <dbReference type="EMBL" id="OOF75682.1"/>
    </source>
</evidence>
<evidence type="ECO:0000256" key="1">
    <source>
        <dbReference type="ARBA" id="ARBA00023186"/>
    </source>
</evidence>
<feature type="domain" description="J" evidence="2">
    <location>
        <begin position="18"/>
        <end position="88"/>
    </location>
</feature>